<reference evidence="2 3" key="1">
    <citation type="submission" date="2023-11" db="EMBL/GenBank/DDBJ databases">
        <title>MicrobeMod: A computational toolkit for identifying prokaryotic methylation and restriction-modification with nanopore sequencing.</title>
        <authorList>
            <person name="Crits-Christoph A."/>
            <person name="Kang S.C."/>
            <person name="Lee H."/>
            <person name="Ostrov N."/>
        </authorList>
    </citation>
    <scope>NUCLEOTIDE SEQUENCE [LARGE SCALE GENOMIC DNA]</scope>
    <source>
        <strain evidence="2 3">ATCC 14820</strain>
    </source>
</reference>
<organism evidence="2 3">
    <name type="scientific">Sphingomonas echinoides</name>
    <dbReference type="NCBI Taxonomy" id="59803"/>
    <lineage>
        <taxon>Bacteria</taxon>
        <taxon>Pseudomonadati</taxon>
        <taxon>Pseudomonadota</taxon>
        <taxon>Alphaproteobacteria</taxon>
        <taxon>Sphingomonadales</taxon>
        <taxon>Sphingomonadaceae</taxon>
        <taxon>Sphingomonas</taxon>
    </lineage>
</organism>
<feature type="transmembrane region" description="Helical" evidence="1">
    <location>
        <begin position="7"/>
        <end position="32"/>
    </location>
</feature>
<proteinExistence type="predicted"/>
<keyword evidence="1" id="KW-0812">Transmembrane</keyword>
<dbReference type="RefSeq" id="WP_154651292.1">
    <property type="nucleotide sequence ID" value="NZ_JAWXXV010000001.1"/>
</dbReference>
<evidence type="ECO:0000313" key="3">
    <source>
        <dbReference type="Proteomes" id="UP001279660"/>
    </source>
</evidence>
<keyword evidence="1" id="KW-0472">Membrane</keyword>
<name>A0ABU4PJA8_9SPHN</name>
<evidence type="ECO:0000313" key="2">
    <source>
        <dbReference type="EMBL" id="MDX5983710.1"/>
    </source>
</evidence>
<keyword evidence="3" id="KW-1185">Reference proteome</keyword>
<dbReference type="EMBL" id="JAWXXV010000001">
    <property type="protein sequence ID" value="MDX5983710.1"/>
    <property type="molecule type" value="Genomic_DNA"/>
</dbReference>
<feature type="transmembrane region" description="Helical" evidence="1">
    <location>
        <begin position="52"/>
        <end position="70"/>
    </location>
</feature>
<evidence type="ECO:0000256" key="1">
    <source>
        <dbReference type="SAM" id="Phobius"/>
    </source>
</evidence>
<comment type="caution">
    <text evidence="2">The sequence shown here is derived from an EMBL/GenBank/DDBJ whole genome shotgun (WGS) entry which is preliminary data.</text>
</comment>
<accession>A0ABU4PJA8</accession>
<feature type="transmembrane region" description="Helical" evidence="1">
    <location>
        <begin position="106"/>
        <end position="129"/>
    </location>
</feature>
<protein>
    <submittedName>
        <fullName evidence="2">Uncharacterized protein</fullName>
    </submittedName>
</protein>
<feature type="transmembrane region" description="Helical" evidence="1">
    <location>
        <begin position="82"/>
        <end position="100"/>
    </location>
</feature>
<dbReference type="Proteomes" id="UP001279660">
    <property type="component" value="Unassembled WGS sequence"/>
</dbReference>
<keyword evidence="1" id="KW-1133">Transmembrane helix</keyword>
<gene>
    <name evidence="2" type="ORF">SIL82_05505</name>
</gene>
<sequence>MNHGLSALLLALSYLWIHFAIVLFVATLATSVDALVARSLQTGGAQPLSARAISNLGCATLGFVIAFFAGQGISQSGSNMTLTAIATGLTTLITAGLAVFENRDNPTASVIRTGAASFLVTAVISYEVLNLQLTHIW</sequence>